<name>A0ABT5B7Y4_9BACT</name>
<keyword evidence="2" id="KW-0677">Repeat</keyword>
<organism evidence="6 7">
    <name type="scientific">Nannocystis radixulma</name>
    <dbReference type="NCBI Taxonomy" id="2995305"/>
    <lineage>
        <taxon>Bacteria</taxon>
        <taxon>Pseudomonadati</taxon>
        <taxon>Myxococcota</taxon>
        <taxon>Polyangia</taxon>
        <taxon>Nannocystales</taxon>
        <taxon>Nannocystaceae</taxon>
        <taxon>Nannocystis</taxon>
    </lineage>
</organism>
<protein>
    <submittedName>
        <fullName evidence="6">Fibrinogen-like YCDxxxxGGGW domain-containing protein</fullName>
    </submittedName>
</protein>
<dbReference type="NCBIfam" id="TIGR02232">
    <property type="entry name" value="myxo_disulf_rpt"/>
    <property type="match status" value="1"/>
</dbReference>
<proteinExistence type="predicted"/>
<accession>A0ABT5B7Y4</accession>
<dbReference type="InterPro" id="IPR036056">
    <property type="entry name" value="Fibrinogen-like_C"/>
</dbReference>
<keyword evidence="7" id="KW-1185">Reference proteome</keyword>
<feature type="region of interest" description="Disordered" evidence="4">
    <location>
        <begin position="23"/>
        <end position="55"/>
    </location>
</feature>
<gene>
    <name evidence="6" type="ORF">POL58_15730</name>
</gene>
<keyword evidence="1 5" id="KW-0732">Signal</keyword>
<dbReference type="SUPFAM" id="SSF56496">
    <property type="entry name" value="Fibrinogen C-terminal domain-like"/>
    <property type="match status" value="1"/>
</dbReference>
<dbReference type="PANTHER" id="PTHR39767:SF2">
    <property type="entry name" value="CHROMOSOME UNDETERMINED SCAFFOLD_1, WHOLE GENOME SHOTGUN SEQUENCE"/>
    <property type="match status" value="1"/>
</dbReference>
<dbReference type="PANTHER" id="PTHR39767">
    <property type="entry name" value="CALCIUM/CALMODULIN-BINDING MEMBRANE PROTEIN PCM4-RELATED"/>
    <property type="match status" value="1"/>
</dbReference>
<comment type="caution">
    <text evidence="6">The sequence shown here is derived from an EMBL/GenBank/DDBJ whole genome shotgun (WGS) entry which is preliminary data.</text>
</comment>
<dbReference type="NCBIfam" id="NF040941">
    <property type="entry name" value="GGGWT_bact"/>
    <property type="match status" value="1"/>
</dbReference>
<dbReference type="EMBL" id="JAQNDN010000007">
    <property type="protein sequence ID" value="MDC0669202.1"/>
    <property type="molecule type" value="Genomic_DNA"/>
</dbReference>
<evidence type="ECO:0000256" key="1">
    <source>
        <dbReference type="ARBA" id="ARBA00022729"/>
    </source>
</evidence>
<dbReference type="RefSeq" id="WP_271998908.1">
    <property type="nucleotide sequence ID" value="NZ_JAQNDN010000007.1"/>
</dbReference>
<evidence type="ECO:0000256" key="5">
    <source>
        <dbReference type="SAM" id="SignalP"/>
    </source>
</evidence>
<dbReference type="Proteomes" id="UP001217838">
    <property type="component" value="Unassembled WGS sequence"/>
</dbReference>
<keyword evidence="3" id="KW-1015">Disulfide bond</keyword>
<sequence length="325" mass="32820">MPRLRFLLLALCLAPACSETAVQGSTTDTTDTEATTSGASEAGSEGPPTSTAGASCGDGVVDPGEACDDGNAADDDECTSACTLPSCDDGLKDGDEGDVDCGGACASCPDDSTCKDADDCASGVCVGTCVGLYASCLELHGWHPNLPDGEYDLDPDGDGVPVKLRCDMVGGGWTEVALDTMDAPSGWSAGTPSSCGALSEHLLGGAGQFGAGAATEKTFALLGVPHMAVRVIADVVIIDSWEGETLRVEIDGQPVASGVCSQGIAGSCGTVDHQCGDPQYKEGKLELNGMIDLPGDSATIRLSSTLDQGPEDEAWGIDTVSVRVK</sequence>
<dbReference type="InterPro" id="IPR011936">
    <property type="entry name" value="Myxo_disulph_rpt"/>
</dbReference>
<dbReference type="Gene3D" id="2.60.120.1000">
    <property type="match status" value="1"/>
</dbReference>
<evidence type="ECO:0000313" key="7">
    <source>
        <dbReference type="Proteomes" id="UP001217838"/>
    </source>
</evidence>
<evidence type="ECO:0000313" key="6">
    <source>
        <dbReference type="EMBL" id="MDC0669202.1"/>
    </source>
</evidence>
<reference evidence="6 7" key="1">
    <citation type="submission" date="2022-11" db="EMBL/GenBank/DDBJ databases">
        <title>Minimal conservation of predation-associated metabolite biosynthetic gene clusters underscores biosynthetic potential of Myxococcota including descriptions for ten novel species: Archangium lansinium sp. nov., Myxococcus landrumus sp. nov., Nannocystis bai.</title>
        <authorList>
            <person name="Ahearne A."/>
            <person name="Stevens C."/>
            <person name="Dowd S."/>
        </authorList>
    </citation>
    <scope>NUCLEOTIDE SEQUENCE [LARGE SCALE GENOMIC DNA]</scope>
    <source>
        <strain evidence="6 7">NCELM</strain>
    </source>
</reference>
<feature type="signal peptide" evidence="5">
    <location>
        <begin position="1"/>
        <end position="21"/>
    </location>
</feature>
<feature type="chain" id="PRO_5045249982" evidence="5">
    <location>
        <begin position="22"/>
        <end position="325"/>
    </location>
</feature>
<evidence type="ECO:0000256" key="4">
    <source>
        <dbReference type="SAM" id="MobiDB-lite"/>
    </source>
</evidence>
<evidence type="ECO:0000256" key="3">
    <source>
        <dbReference type="ARBA" id="ARBA00023157"/>
    </source>
</evidence>
<feature type="compositionally biased region" description="Low complexity" evidence="4">
    <location>
        <begin position="24"/>
        <end position="46"/>
    </location>
</feature>
<evidence type="ECO:0000256" key="2">
    <source>
        <dbReference type="ARBA" id="ARBA00022737"/>
    </source>
</evidence>